<dbReference type="RefSeq" id="XP_040711924.1">
    <property type="nucleotide sequence ID" value="XM_040865383.1"/>
</dbReference>
<gene>
    <name evidence="1" type="ORF">BCR38DRAFT_527189</name>
</gene>
<dbReference type="AlphaFoldDB" id="A0A1Y2DJ43"/>
<organism evidence="1 2">
    <name type="scientific">Pseudomassariella vexata</name>
    <dbReference type="NCBI Taxonomy" id="1141098"/>
    <lineage>
        <taxon>Eukaryota</taxon>
        <taxon>Fungi</taxon>
        <taxon>Dikarya</taxon>
        <taxon>Ascomycota</taxon>
        <taxon>Pezizomycotina</taxon>
        <taxon>Sordariomycetes</taxon>
        <taxon>Xylariomycetidae</taxon>
        <taxon>Amphisphaeriales</taxon>
        <taxon>Pseudomassariaceae</taxon>
        <taxon>Pseudomassariella</taxon>
    </lineage>
</organism>
<evidence type="ECO:0000313" key="2">
    <source>
        <dbReference type="Proteomes" id="UP000193689"/>
    </source>
</evidence>
<proteinExistence type="predicted"/>
<accession>A0A1Y2DJ43</accession>
<dbReference type="EMBL" id="MCFJ01000014">
    <property type="protein sequence ID" value="ORY59230.1"/>
    <property type="molecule type" value="Genomic_DNA"/>
</dbReference>
<sequence length="486" mass="52139">MASTVAASATTPSVPTTPFNFPEDCLTSQSIWDISGYCSTTWGDGLSSTTWQCSSINYGPPEPPASCLPHPEDIYGCPSGYTSAGSEPYGTYDYFGSEINEYTFWSQGVYITADGVVLVTDSWCSAYSPTKLNHIVTDAYHVDLKGITTLVTSTTLLDGVMSMQARPITYVYGTYKSGGEGVSCVPSECPLVSPTVTKTNLSIITATTTFTPAPTCLEPINIWEIHTMVTVLYYDDKGGSLPSSLAVSWTQLGPRSPDPDCYPASTKSNEGACPAGYTYAGKREMRYAFNTTSTTWRATPTSTVNVDEVVDEICCPTAHNFTMDYFMTLDVEFGTFVGNEGQYAARWPFCATTSYVEGKATGFDIVVSSDGTTEARSGAAVGPTVVIYAPYATFRHYTTDIGGWTTWIADDAPFFDSSTTTAFFDSSATTTFFDSSATTTSSTSNSETTNAVATVLTGGTSMNAPSFTSVSKFITTAMFCYIVLFQ</sequence>
<evidence type="ECO:0000313" key="1">
    <source>
        <dbReference type="EMBL" id="ORY59230.1"/>
    </source>
</evidence>
<dbReference type="InParanoid" id="A0A1Y2DJ43"/>
<dbReference type="GeneID" id="63781595"/>
<keyword evidence="2" id="KW-1185">Reference proteome</keyword>
<comment type="caution">
    <text evidence="1">The sequence shown here is derived from an EMBL/GenBank/DDBJ whole genome shotgun (WGS) entry which is preliminary data.</text>
</comment>
<dbReference type="Proteomes" id="UP000193689">
    <property type="component" value="Unassembled WGS sequence"/>
</dbReference>
<reference evidence="1 2" key="1">
    <citation type="submission" date="2016-07" db="EMBL/GenBank/DDBJ databases">
        <title>Pervasive Adenine N6-methylation of Active Genes in Fungi.</title>
        <authorList>
            <consortium name="DOE Joint Genome Institute"/>
            <person name="Mondo S.J."/>
            <person name="Dannebaum R.O."/>
            <person name="Kuo R.C."/>
            <person name="Labutti K."/>
            <person name="Haridas S."/>
            <person name="Kuo A."/>
            <person name="Salamov A."/>
            <person name="Ahrendt S.R."/>
            <person name="Lipzen A."/>
            <person name="Sullivan W."/>
            <person name="Andreopoulos W.B."/>
            <person name="Clum A."/>
            <person name="Lindquist E."/>
            <person name="Daum C."/>
            <person name="Ramamoorthy G.K."/>
            <person name="Gryganskyi A."/>
            <person name="Culley D."/>
            <person name="Magnuson J.K."/>
            <person name="James T.Y."/>
            <person name="O'Malley M.A."/>
            <person name="Stajich J.E."/>
            <person name="Spatafora J.W."/>
            <person name="Visel A."/>
            <person name="Grigoriev I.V."/>
        </authorList>
    </citation>
    <scope>NUCLEOTIDE SEQUENCE [LARGE SCALE GENOMIC DNA]</scope>
    <source>
        <strain evidence="1 2">CBS 129021</strain>
    </source>
</reference>
<name>A0A1Y2DJ43_9PEZI</name>
<protein>
    <submittedName>
        <fullName evidence="1">Uncharacterized protein</fullName>
    </submittedName>
</protein>